<sequence length="103" mass="11512">MKESKILKWILMLTCGIGTVLTSFTLIYDLLIPDICYYHTNEMSSFMNLFYSAGGADNGHPSPNLLNLITSLIIGGILGYGIYKFLTNKNKRKIKTTANKELS</sequence>
<evidence type="ECO:0000313" key="2">
    <source>
        <dbReference type="EMBL" id="TBN00241.1"/>
    </source>
</evidence>
<comment type="caution">
    <text evidence="2">The sequence shown here is derived from an EMBL/GenBank/DDBJ whole genome shotgun (WGS) entry which is preliminary data.</text>
</comment>
<organism evidence="2 3">
    <name type="scientific">Hyunsoonleella flava</name>
    <dbReference type="NCBI Taxonomy" id="2527939"/>
    <lineage>
        <taxon>Bacteria</taxon>
        <taxon>Pseudomonadati</taxon>
        <taxon>Bacteroidota</taxon>
        <taxon>Flavobacteriia</taxon>
        <taxon>Flavobacteriales</taxon>
        <taxon>Flavobacteriaceae</taxon>
    </lineage>
</organism>
<dbReference type="AlphaFoldDB" id="A0A4Q9FD83"/>
<keyword evidence="1" id="KW-1133">Transmembrane helix</keyword>
<feature type="transmembrane region" description="Helical" evidence="1">
    <location>
        <begin position="7"/>
        <end position="28"/>
    </location>
</feature>
<evidence type="ECO:0000313" key="3">
    <source>
        <dbReference type="Proteomes" id="UP000291142"/>
    </source>
</evidence>
<gene>
    <name evidence="2" type="ORF">EYD45_14995</name>
</gene>
<dbReference type="EMBL" id="SIRT01000015">
    <property type="protein sequence ID" value="TBN00241.1"/>
    <property type="molecule type" value="Genomic_DNA"/>
</dbReference>
<keyword evidence="1" id="KW-0472">Membrane</keyword>
<dbReference type="Proteomes" id="UP000291142">
    <property type="component" value="Unassembled WGS sequence"/>
</dbReference>
<dbReference type="RefSeq" id="WP_130965376.1">
    <property type="nucleotide sequence ID" value="NZ_SIRT01000015.1"/>
</dbReference>
<reference evidence="2 3" key="1">
    <citation type="submission" date="2019-02" db="EMBL/GenBank/DDBJ databases">
        <title>Hyunsoonleella sp., isolated from marine sediment.</title>
        <authorList>
            <person name="Liu B.-T."/>
        </authorList>
    </citation>
    <scope>NUCLEOTIDE SEQUENCE [LARGE SCALE GENOMIC DNA]</scope>
    <source>
        <strain evidence="2 3">T58</strain>
    </source>
</reference>
<name>A0A4Q9FD83_9FLAO</name>
<dbReference type="OrthoDB" id="1454009at2"/>
<keyword evidence="3" id="KW-1185">Reference proteome</keyword>
<accession>A0A4Q9FD83</accession>
<proteinExistence type="predicted"/>
<keyword evidence="1" id="KW-0812">Transmembrane</keyword>
<feature type="transmembrane region" description="Helical" evidence="1">
    <location>
        <begin position="65"/>
        <end position="86"/>
    </location>
</feature>
<evidence type="ECO:0000256" key="1">
    <source>
        <dbReference type="SAM" id="Phobius"/>
    </source>
</evidence>
<protein>
    <submittedName>
        <fullName evidence="2">Uncharacterized protein</fullName>
    </submittedName>
</protein>